<evidence type="ECO:0000313" key="2">
    <source>
        <dbReference type="EMBL" id="SMH26334.1"/>
    </source>
</evidence>
<evidence type="ECO:0000259" key="1">
    <source>
        <dbReference type="PROSITE" id="PS50994"/>
    </source>
</evidence>
<dbReference type="GO" id="GO:0015074">
    <property type="term" value="P:DNA integration"/>
    <property type="evidence" value="ECO:0007669"/>
    <property type="project" value="InterPro"/>
</dbReference>
<feature type="domain" description="Integrase catalytic" evidence="1">
    <location>
        <begin position="121"/>
        <end position="297"/>
    </location>
</feature>
<name>A0A1X7MNY8_9HYPH</name>
<dbReference type="PANTHER" id="PTHR35004">
    <property type="entry name" value="TRANSPOSASE RV3428C-RELATED"/>
    <property type="match status" value="1"/>
</dbReference>
<dbReference type="InterPro" id="IPR001584">
    <property type="entry name" value="Integrase_cat-core"/>
</dbReference>
<gene>
    <name evidence="2" type="ORF">SAMN02982922_0165</name>
</gene>
<sequence>MFAVEVYAAVRHFVFVEGNSRREAARVFGLSRETVLKMCRFSLPPGYTRTKPVTKPKLGPLLPVIDAILEVDRTGPVKQRHSAKRIFERLRDEHGFGGGYTVVKDYVRIARARGRETFVPLSHPPGHAQVDFGEAVGVIGGVRCKIHFFCMDLPQSDAPFVKAYPAETTEAFLDGHVSAFAFFGGVPLSVLYDNLKIAVAKICGDGKRERTRAFTELVSHYLFKDRFGRPGKGNDKGKVEGLVKFARSNFLTPIPVAANFDDLNAMLAARCRARQNERAGRHAATIGERLAADLDAFRELPAVPLEPCEKRAARVSSTALVRYRGNDYSVPTRHGFQKVMVKGFVDQVVILCAGEEIARHQRSYGSGVFVFDPLHYLALIETKPNALDQAAPLKEWDLPETFQHLRHLMEARMGNRGKREFIQVLRLMEAIPKDVVTYAVTEAIRLGAIGFDAIKQIALARIERRPARLDLAAYPHLPKTSVKTTSAADYAVLIPGRAA</sequence>
<accession>A0A1X7MNY8</accession>
<evidence type="ECO:0000313" key="3">
    <source>
        <dbReference type="Proteomes" id="UP000193083"/>
    </source>
</evidence>
<keyword evidence="3" id="KW-1185">Reference proteome</keyword>
<reference evidence="2 3" key="1">
    <citation type="submission" date="2017-04" db="EMBL/GenBank/DDBJ databases">
        <authorList>
            <person name="Afonso C.L."/>
            <person name="Miller P.J."/>
            <person name="Scott M.A."/>
            <person name="Spackman E."/>
            <person name="Goraichik I."/>
            <person name="Dimitrov K.M."/>
            <person name="Suarez D.L."/>
            <person name="Swayne D.E."/>
        </authorList>
    </citation>
    <scope>NUCLEOTIDE SEQUENCE [LARGE SCALE GENOMIC DNA]</scope>
    <source>
        <strain evidence="2 3">B5P</strain>
    </source>
</reference>
<dbReference type="PANTHER" id="PTHR35004:SF7">
    <property type="entry name" value="INTEGRASE PROTEIN"/>
    <property type="match status" value="1"/>
</dbReference>
<dbReference type="PROSITE" id="PS50994">
    <property type="entry name" value="INTEGRASE"/>
    <property type="match status" value="1"/>
</dbReference>
<dbReference type="EMBL" id="FXBL01000002">
    <property type="protein sequence ID" value="SMH26334.1"/>
    <property type="molecule type" value="Genomic_DNA"/>
</dbReference>
<protein>
    <submittedName>
        <fullName evidence="2">Transposase</fullName>
    </submittedName>
</protein>
<dbReference type="Pfam" id="PF22483">
    <property type="entry name" value="Mu-transpos_C_2"/>
    <property type="match status" value="1"/>
</dbReference>
<dbReference type="Proteomes" id="UP000193083">
    <property type="component" value="Unassembled WGS sequence"/>
</dbReference>
<proteinExistence type="predicted"/>
<organism evidence="2 3">
    <name type="scientific">Mesorhizobium australicum</name>
    <dbReference type="NCBI Taxonomy" id="536018"/>
    <lineage>
        <taxon>Bacteria</taxon>
        <taxon>Pseudomonadati</taxon>
        <taxon>Pseudomonadota</taxon>
        <taxon>Alphaproteobacteria</taxon>
        <taxon>Hyphomicrobiales</taxon>
        <taxon>Phyllobacteriaceae</taxon>
        <taxon>Mesorhizobium</taxon>
    </lineage>
</organism>
<dbReference type="InterPro" id="IPR054353">
    <property type="entry name" value="IstA-like_C"/>
</dbReference>
<dbReference type="RefSeq" id="WP_085462482.1">
    <property type="nucleotide sequence ID" value="NZ_FXBL01000002.1"/>
</dbReference>
<dbReference type="NCBIfam" id="NF033546">
    <property type="entry name" value="transpos_IS21"/>
    <property type="match status" value="1"/>
</dbReference>
<dbReference type="OrthoDB" id="2065409at2"/>
<dbReference type="AlphaFoldDB" id="A0A1X7MNY8"/>